<protein>
    <submittedName>
        <fullName evidence="1">Uncharacterized protein</fullName>
    </submittedName>
</protein>
<proteinExistence type="predicted"/>
<sequence length="130" mass="15721">MKLRKLGRQQVLVWKLLKELTYFRFSKLKERRIHWEMANYNIRMHAKNEVKAMHFCRLMRMRTAALPVLKVSIGLRRIHWEMANFNIIMHAKNEVSAMHFCWLMRMRTAALADLKLCKLNSMLDMVHTCF</sequence>
<evidence type="ECO:0000313" key="1">
    <source>
        <dbReference type="EMBL" id="ERN11478.1"/>
    </source>
</evidence>
<dbReference type="EMBL" id="KI392687">
    <property type="protein sequence ID" value="ERN11478.1"/>
    <property type="molecule type" value="Genomic_DNA"/>
</dbReference>
<dbReference type="Gramene" id="ERN11478">
    <property type="protein sequence ID" value="ERN11478"/>
    <property type="gene ID" value="AMTR_s00022p00096580"/>
</dbReference>
<accession>W1PTU6</accession>
<organism evidence="1 2">
    <name type="scientific">Amborella trichopoda</name>
    <dbReference type="NCBI Taxonomy" id="13333"/>
    <lineage>
        <taxon>Eukaryota</taxon>
        <taxon>Viridiplantae</taxon>
        <taxon>Streptophyta</taxon>
        <taxon>Embryophyta</taxon>
        <taxon>Tracheophyta</taxon>
        <taxon>Spermatophyta</taxon>
        <taxon>Magnoliopsida</taxon>
        <taxon>Amborellales</taxon>
        <taxon>Amborellaceae</taxon>
        <taxon>Amborella</taxon>
    </lineage>
</organism>
<name>W1PTU6_AMBTC</name>
<dbReference type="HOGENOM" id="CLU_1940946_0_0_1"/>
<dbReference type="Proteomes" id="UP000017836">
    <property type="component" value="Unassembled WGS sequence"/>
</dbReference>
<keyword evidence="2" id="KW-1185">Reference proteome</keyword>
<reference evidence="2" key="1">
    <citation type="journal article" date="2013" name="Science">
        <title>The Amborella genome and the evolution of flowering plants.</title>
        <authorList>
            <consortium name="Amborella Genome Project"/>
        </authorList>
    </citation>
    <scope>NUCLEOTIDE SEQUENCE [LARGE SCALE GENOMIC DNA]</scope>
</reference>
<dbReference type="AlphaFoldDB" id="W1PTU6"/>
<gene>
    <name evidence="1" type="ORF">AMTR_s00022p00096580</name>
</gene>
<evidence type="ECO:0000313" key="2">
    <source>
        <dbReference type="Proteomes" id="UP000017836"/>
    </source>
</evidence>